<feature type="signal peptide" evidence="1">
    <location>
        <begin position="1"/>
        <end position="22"/>
    </location>
</feature>
<evidence type="ECO:0000313" key="4">
    <source>
        <dbReference type="Proteomes" id="UP000055702"/>
    </source>
</evidence>
<dbReference type="InterPro" id="IPR007685">
    <property type="entry name" value="RelA_SpoT"/>
</dbReference>
<dbReference type="Gene3D" id="3.30.460.10">
    <property type="entry name" value="Beta Polymerase, domain 2"/>
    <property type="match status" value="1"/>
</dbReference>
<name>A0A119CZE2_SHEFR</name>
<dbReference type="GO" id="GO:0015969">
    <property type="term" value="P:guanosine tetraphosphate metabolic process"/>
    <property type="evidence" value="ECO:0007669"/>
    <property type="project" value="InterPro"/>
</dbReference>
<keyword evidence="3" id="KW-0418">Kinase</keyword>
<organism evidence="3">
    <name type="scientific">Shewanella frigidimarina</name>
    <dbReference type="NCBI Taxonomy" id="56812"/>
    <lineage>
        <taxon>Bacteria</taxon>
        <taxon>Pseudomonadati</taxon>
        <taxon>Pseudomonadota</taxon>
        <taxon>Gammaproteobacteria</taxon>
        <taxon>Alteromonadales</taxon>
        <taxon>Shewanellaceae</taxon>
        <taxon>Shewanella</taxon>
    </lineage>
</organism>
<dbReference type="InterPro" id="IPR043519">
    <property type="entry name" value="NT_sf"/>
</dbReference>
<sequence length="259" mass="29604">MNKLFRTFFIFLILLSTRGAIAQPNELKYTKLAQPSDFSQKSSNDIEQLMALYDHNTDLVTQDSDNLHALMSRAPAAQQELIDLLRFIDQSSNTKTILPATKSYQRAAQKVQTKFNGDASQLTDIARASVVAYDVKSLLSSYQQLSQYTEIVQLKNRFAHPKVSGYRDLNVLVKLPVSQMVVEVQFHLNDIADIKSGPEHHVYEQIQQIESQAKATSRRLNDIEQATIAKLRQDSHKQYHKAWLSYKRQSLYSSQRQVA</sequence>
<dbReference type="SMART" id="SM00954">
    <property type="entry name" value="RelA_SpoT"/>
    <property type="match status" value="1"/>
</dbReference>
<dbReference type="SUPFAM" id="SSF81301">
    <property type="entry name" value="Nucleotidyltransferase"/>
    <property type="match status" value="1"/>
</dbReference>
<reference evidence="3 4" key="1">
    <citation type="submission" date="2016-01" db="EMBL/GenBank/DDBJ databases">
        <title>Draft genome of the antarctic isolate Shewanella frigidimarina Ag06-30.</title>
        <authorList>
            <person name="Parmeciano Di Noto G."/>
            <person name="Vazquez S."/>
            <person name="Mac Cormack W."/>
            <person name="Iriarte A."/>
            <person name="Quiroga C."/>
        </authorList>
    </citation>
    <scope>NUCLEOTIDE SEQUENCE [LARGE SCALE GENOMIC DNA]</scope>
    <source>
        <strain evidence="3 4">Ag06-30</strain>
    </source>
</reference>
<gene>
    <name evidence="3" type="ORF">AWJ07_07085</name>
</gene>
<dbReference type="EMBL" id="LRDC01000029">
    <property type="protein sequence ID" value="KVX01209.1"/>
    <property type="molecule type" value="Genomic_DNA"/>
</dbReference>
<dbReference type="AlphaFoldDB" id="A0A119CZE2"/>
<evidence type="ECO:0000313" key="3">
    <source>
        <dbReference type="EMBL" id="KVX01209.1"/>
    </source>
</evidence>
<accession>A0A119CZE2</accession>
<feature type="chain" id="PRO_5007161879" evidence="1">
    <location>
        <begin position="23"/>
        <end position="259"/>
    </location>
</feature>
<proteinExistence type="predicted"/>
<comment type="caution">
    <text evidence="3">The sequence shown here is derived from an EMBL/GenBank/DDBJ whole genome shotgun (WGS) entry which is preliminary data.</text>
</comment>
<evidence type="ECO:0000256" key="1">
    <source>
        <dbReference type="SAM" id="SignalP"/>
    </source>
</evidence>
<dbReference type="GO" id="GO:0016301">
    <property type="term" value="F:kinase activity"/>
    <property type="evidence" value="ECO:0007669"/>
    <property type="project" value="UniProtKB-KW"/>
</dbReference>
<feature type="domain" description="RelA/SpoT" evidence="2">
    <location>
        <begin position="99"/>
        <end position="207"/>
    </location>
</feature>
<protein>
    <submittedName>
        <fullName evidence="3">GTP pyrophosphokinase</fullName>
    </submittedName>
</protein>
<dbReference type="RefSeq" id="WP_059746586.1">
    <property type="nucleotide sequence ID" value="NZ_LRDC01000029.1"/>
</dbReference>
<dbReference type="Proteomes" id="UP000055702">
    <property type="component" value="Unassembled WGS sequence"/>
</dbReference>
<keyword evidence="1" id="KW-0732">Signal</keyword>
<evidence type="ECO:0000259" key="2">
    <source>
        <dbReference type="SMART" id="SM00954"/>
    </source>
</evidence>
<keyword evidence="3" id="KW-0808">Transferase</keyword>